<keyword evidence="2" id="KW-0997">Cell inner membrane</keyword>
<dbReference type="GO" id="GO:0030288">
    <property type="term" value="C:outer membrane-bounded periplasmic space"/>
    <property type="evidence" value="ECO:0007669"/>
    <property type="project" value="TreeGrafter"/>
</dbReference>
<organism evidence="6 7">
    <name type="scientific">Candidatus Dechloromonas phosphorivorans</name>
    <dbReference type="NCBI Taxonomy" id="2899244"/>
    <lineage>
        <taxon>Bacteria</taxon>
        <taxon>Pseudomonadati</taxon>
        <taxon>Pseudomonadota</taxon>
        <taxon>Betaproteobacteria</taxon>
        <taxon>Rhodocyclales</taxon>
        <taxon>Azonexaceae</taxon>
        <taxon>Dechloromonas</taxon>
    </lineage>
</organism>
<keyword evidence="1" id="KW-1003">Cell membrane</keyword>
<dbReference type="NCBIfam" id="TIGR04409">
    <property type="entry name" value="LptC_YrbK"/>
    <property type="match status" value="1"/>
</dbReference>
<dbReference type="AlphaFoldDB" id="A0A935JWT2"/>
<evidence type="ECO:0000256" key="4">
    <source>
        <dbReference type="ARBA" id="ARBA00022989"/>
    </source>
</evidence>
<dbReference type="InterPro" id="IPR010664">
    <property type="entry name" value="LipoPS_assembly_LptC-rel"/>
</dbReference>
<comment type="caution">
    <text evidence="6">The sequence shown here is derived from an EMBL/GenBank/DDBJ whole genome shotgun (WGS) entry which is preliminary data.</text>
</comment>
<name>A0A935JWT2_9RHOO</name>
<dbReference type="EMBL" id="JADJMS010000019">
    <property type="protein sequence ID" value="MBK7415298.1"/>
    <property type="molecule type" value="Genomic_DNA"/>
</dbReference>
<dbReference type="PANTHER" id="PTHR37481">
    <property type="entry name" value="LIPOPOLYSACCHARIDE EXPORT SYSTEM PROTEIN LPTC"/>
    <property type="match status" value="1"/>
</dbReference>
<dbReference type="Pfam" id="PF06835">
    <property type="entry name" value="LptC"/>
    <property type="match status" value="1"/>
</dbReference>
<dbReference type="PANTHER" id="PTHR37481:SF1">
    <property type="entry name" value="LIPOPOLYSACCHARIDE EXPORT SYSTEM PROTEIN LPTC"/>
    <property type="match status" value="1"/>
</dbReference>
<evidence type="ECO:0000313" key="6">
    <source>
        <dbReference type="EMBL" id="MBK7415298.1"/>
    </source>
</evidence>
<dbReference type="GO" id="GO:0015221">
    <property type="term" value="F:lipopolysaccharide transmembrane transporter activity"/>
    <property type="evidence" value="ECO:0007669"/>
    <property type="project" value="InterPro"/>
</dbReference>
<dbReference type="GO" id="GO:0005886">
    <property type="term" value="C:plasma membrane"/>
    <property type="evidence" value="ECO:0007669"/>
    <property type="project" value="InterPro"/>
</dbReference>
<sequence>MNRDEAPKNKVLRHDADATVENMSARRFDENGQVKYRLVAPFMKHFADDDSSELDSPTLVAYRPDAPPVTISGRHARVTSKGDVVYLWENVVVNRAATPERPAMTGTMPDLIVQPNAGTAFTNSAVEITQEKSWIKGVGMQIDNNTSTFVLQSQVTGLYFSRKATQ</sequence>
<evidence type="ECO:0000256" key="3">
    <source>
        <dbReference type="ARBA" id="ARBA00022692"/>
    </source>
</evidence>
<dbReference type="InterPro" id="IPR052363">
    <property type="entry name" value="LPS_export_LptC"/>
</dbReference>
<dbReference type="GO" id="GO:0017089">
    <property type="term" value="F:glycolipid transfer activity"/>
    <property type="evidence" value="ECO:0007669"/>
    <property type="project" value="TreeGrafter"/>
</dbReference>
<dbReference type="Gene3D" id="2.60.450.10">
    <property type="entry name" value="Lipopolysaccharide (LPS) transport protein A like domain"/>
    <property type="match status" value="1"/>
</dbReference>
<evidence type="ECO:0000256" key="2">
    <source>
        <dbReference type="ARBA" id="ARBA00022519"/>
    </source>
</evidence>
<evidence type="ECO:0000256" key="1">
    <source>
        <dbReference type="ARBA" id="ARBA00022475"/>
    </source>
</evidence>
<evidence type="ECO:0000256" key="5">
    <source>
        <dbReference type="ARBA" id="ARBA00023136"/>
    </source>
</evidence>
<gene>
    <name evidence="6" type="primary">lptC</name>
    <name evidence="6" type="ORF">IPJ38_09535</name>
</gene>
<keyword evidence="5" id="KW-0472">Membrane</keyword>
<dbReference type="Proteomes" id="UP000739411">
    <property type="component" value="Unassembled WGS sequence"/>
</dbReference>
<dbReference type="InterPro" id="IPR026265">
    <property type="entry name" value="LptC"/>
</dbReference>
<keyword evidence="4" id="KW-1133">Transmembrane helix</keyword>
<keyword evidence="3" id="KW-0812">Transmembrane</keyword>
<evidence type="ECO:0000313" key="7">
    <source>
        <dbReference type="Proteomes" id="UP000739411"/>
    </source>
</evidence>
<protein>
    <submittedName>
        <fullName evidence="6">LPS export ABC transporter periplasmic protein LptC</fullName>
    </submittedName>
</protein>
<accession>A0A935JWT2</accession>
<reference evidence="6 7" key="1">
    <citation type="submission" date="2020-10" db="EMBL/GenBank/DDBJ databases">
        <title>Connecting structure to function with the recovery of over 1000 high-quality activated sludge metagenome-assembled genomes encoding full-length rRNA genes using long-read sequencing.</title>
        <authorList>
            <person name="Singleton C.M."/>
            <person name="Petriglieri F."/>
            <person name="Kristensen J.M."/>
            <person name="Kirkegaard R.H."/>
            <person name="Michaelsen T.Y."/>
            <person name="Andersen M.H."/>
            <person name="Karst S.M."/>
            <person name="Dueholm M.S."/>
            <person name="Nielsen P.H."/>
            <person name="Albertsen M."/>
        </authorList>
    </citation>
    <scope>NUCLEOTIDE SEQUENCE [LARGE SCALE GENOMIC DNA]</scope>
    <source>
        <strain evidence="6">EsbW_18-Q3-R4-48_BATAC.463</strain>
    </source>
</reference>
<proteinExistence type="predicted"/>